<keyword evidence="7" id="KW-1278">Translocase</keyword>
<dbReference type="EMBL" id="NVQR01000008">
    <property type="protein sequence ID" value="PCH63772.1"/>
    <property type="molecule type" value="Genomic_DNA"/>
</dbReference>
<keyword evidence="1" id="KW-0813">Transport</keyword>
<evidence type="ECO:0000256" key="8">
    <source>
        <dbReference type="ARBA" id="ARBA00023065"/>
    </source>
</evidence>
<evidence type="ECO:0000256" key="2">
    <source>
        <dbReference type="ARBA" id="ARBA00022475"/>
    </source>
</evidence>
<dbReference type="GO" id="GO:0010043">
    <property type="term" value="P:response to zinc ion"/>
    <property type="evidence" value="ECO:0007669"/>
    <property type="project" value="TreeGrafter"/>
</dbReference>
<gene>
    <name evidence="11" type="ORF">COC19_00665</name>
</gene>
<evidence type="ECO:0000313" key="11">
    <source>
        <dbReference type="EMBL" id="PCH63772.1"/>
    </source>
</evidence>
<accession>A0A2A4MV91</accession>
<dbReference type="GO" id="GO:0016887">
    <property type="term" value="F:ATP hydrolysis activity"/>
    <property type="evidence" value="ECO:0007669"/>
    <property type="project" value="InterPro"/>
</dbReference>
<feature type="domain" description="ABC transporter" evidence="10">
    <location>
        <begin position="17"/>
        <end position="235"/>
    </location>
</feature>
<evidence type="ECO:0000256" key="1">
    <source>
        <dbReference type="ARBA" id="ARBA00022448"/>
    </source>
</evidence>
<dbReference type="PANTHER" id="PTHR42734:SF9">
    <property type="entry name" value="ZINC IMPORT ATP-BINDING PROTEIN ZNUC"/>
    <property type="match status" value="1"/>
</dbReference>
<keyword evidence="3" id="KW-0547">Nucleotide-binding</keyword>
<dbReference type="InterPro" id="IPR050153">
    <property type="entry name" value="Metal_Ion_Import_ABC"/>
</dbReference>
<dbReference type="AlphaFoldDB" id="A0A2A4MV91"/>
<evidence type="ECO:0000256" key="4">
    <source>
        <dbReference type="ARBA" id="ARBA00022833"/>
    </source>
</evidence>
<protein>
    <submittedName>
        <fullName evidence="11">Zinc ABC transporter ATP-binding protein ZnuC</fullName>
    </submittedName>
</protein>
<comment type="caution">
    <text evidence="11">The sequence shown here is derived from an EMBL/GenBank/DDBJ whole genome shotgun (WGS) entry which is preliminary data.</text>
</comment>
<dbReference type="InterPro" id="IPR017871">
    <property type="entry name" value="ABC_transporter-like_CS"/>
</dbReference>
<evidence type="ECO:0000313" key="12">
    <source>
        <dbReference type="Proteomes" id="UP000218172"/>
    </source>
</evidence>
<evidence type="ECO:0000256" key="7">
    <source>
        <dbReference type="ARBA" id="ARBA00022967"/>
    </source>
</evidence>
<evidence type="ECO:0000256" key="3">
    <source>
        <dbReference type="ARBA" id="ARBA00022741"/>
    </source>
</evidence>
<dbReference type="PANTHER" id="PTHR42734">
    <property type="entry name" value="METAL TRANSPORT SYSTEM ATP-BINDING PROTEIN TM_0124-RELATED"/>
    <property type="match status" value="1"/>
</dbReference>
<evidence type="ECO:0000256" key="6">
    <source>
        <dbReference type="ARBA" id="ARBA00022906"/>
    </source>
</evidence>
<evidence type="ECO:0000259" key="10">
    <source>
        <dbReference type="PROSITE" id="PS50893"/>
    </source>
</evidence>
<keyword evidence="5 11" id="KW-0067">ATP-binding</keyword>
<keyword evidence="8" id="KW-0406">Ion transport</keyword>
<dbReference type="Gene3D" id="3.40.50.300">
    <property type="entry name" value="P-loop containing nucleotide triphosphate hydrolases"/>
    <property type="match status" value="1"/>
</dbReference>
<name>A0A2A4MV91_9GAMM</name>
<dbReference type="GO" id="GO:0006829">
    <property type="term" value="P:zinc ion transport"/>
    <property type="evidence" value="ECO:0007669"/>
    <property type="project" value="UniProtKB-KW"/>
</dbReference>
<evidence type="ECO:0000256" key="5">
    <source>
        <dbReference type="ARBA" id="ARBA00022840"/>
    </source>
</evidence>
<dbReference type="PROSITE" id="PS00211">
    <property type="entry name" value="ABC_TRANSPORTER_1"/>
    <property type="match status" value="1"/>
</dbReference>
<organism evidence="11 12">
    <name type="scientific">SAR86 cluster bacterium</name>
    <dbReference type="NCBI Taxonomy" id="2030880"/>
    <lineage>
        <taxon>Bacteria</taxon>
        <taxon>Pseudomonadati</taxon>
        <taxon>Pseudomonadota</taxon>
        <taxon>Gammaproteobacteria</taxon>
        <taxon>SAR86 cluster</taxon>
    </lineage>
</organism>
<dbReference type="Pfam" id="PF00005">
    <property type="entry name" value="ABC_tran"/>
    <property type="match status" value="1"/>
</dbReference>
<dbReference type="InterPro" id="IPR003439">
    <property type="entry name" value="ABC_transporter-like_ATP-bd"/>
</dbReference>
<dbReference type="InterPro" id="IPR027417">
    <property type="entry name" value="P-loop_NTPase"/>
</dbReference>
<sequence>MQSPSTITPPTNNTALISAHGVSIRFGSRKVLQNIDLQINQGQIVTLIGPNGAGKTTLVRAILGLIPIDAGTITKAANLSIGYMPQKLQIESTLPLSVARFLQLADKPNNLKSDSYLALLDELKVSHILDHQMHTISGGELQRVLLARALSRQPQLLILDEPAQGVDISGQVELYELIGKVRSTHNCGVLMISHDLHLVMSATDEVVCLNHHICCHGKPEQVSNDPAYLELFGKNAAANLAVYTHHHNHSHDIDGEVVEHHHD</sequence>
<proteinExistence type="predicted"/>
<dbReference type="GO" id="GO:0005524">
    <property type="term" value="F:ATP binding"/>
    <property type="evidence" value="ECO:0007669"/>
    <property type="project" value="UniProtKB-KW"/>
</dbReference>
<dbReference type="NCBIfam" id="NF007090">
    <property type="entry name" value="PRK09544.1"/>
    <property type="match status" value="1"/>
</dbReference>
<evidence type="ECO:0000256" key="9">
    <source>
        <dbReference type="ARBA" id="ARBA00023136"/>
    </source>
</evidence>
<dbReference type="InterPro" id="IPR003593">
    <property type="entry name" value="AAA+_ATPase"/>
</dbReference>
<keyword evidence="4" id="KW-0862">Zinc</keyword>
<dbReference type="SUPFAM" id="SSF52540">
    <property type="entry name" value="P-loop containing nucleoside triphosphate hydrolases"/>
    <property type="match status" value="1"/>
</dbReference>
<dbReference type="Proteomes" id="UP000218172">
    <property type="component" value="Unassembled WGS sequence"/>
</dbReference>
<dbReference type="FunFam" id="3.40.50.300:FF:000392">
    <property type="entry name" value="Zinc import ATP-binding protein ZnuC"/>
    <property type="match status" value="1"/>
</dbReference>
<dbReference type="PROSITE" id="PS50893">
    <property type="entry name" value="ABC_TRANSPORTER_2"/>
    <property type="match status" value="1"/>
</dbReference>
<dbReference type="SMART" id="SM00382">
    <property type="entry name" value="AAA"/>
    <property type="match status" value="1"/>
</dbReference>
<keyword evidence="2" id="KW-1003">Cell membrane</keyword>
<keyword evidence="9" id="KW-0472">Membrane</keyword>
<keyword evidence="6" id="KW-0864">Zinc transport</keyword>
<reference evidence="12" key="1">
    <citation type="submission" date="2017-08" db="EMBL/GenBank/DDBJ databases">
        <title>A dynamic microbial community with high functional redundancy inhabits the cold, oxic subseafloor aquifer.</title>
        <authorList>
            <person name="Tully B.J."/>
            <person name="Wheat C.G."/>
            <person name="Glazer B.T."/>
            <person name="Huber J.A."/>
        </authorList>
    </citation>
    <scope>NUCLEOTIDE SEQUENCE [LARGE SCALE GENOMIC DNA]</scope>
</reference>